<dbReference type="Pfam" id="PF03466">
    <property type="entry name" value="LysR_substrate"/>
    <property type="match status" value="1"/>
</dbReference>
<dbReference type="InterPro" id="IPR000847">
    <property type="entry name" value="LysR_HTH_N"/>
</dbReference>
<evidence type="ECO:0000256" key="4">
    <source>
        <dbReference type="ARBA" id="ARBA00023163"/>
    </source>
</evidence>
<reference evidence="6 9" key="1">
    <citation type="submission" date="2016-08" db="EMBL/GenBank/DDBJ databases">
        <title>Candidatus Dactylopiibacterium carminicum genome sequence.</title>
        <authorList>
            <person name="Ramirez-Puebla S.T."/>
            <person name="Ormeno-Orrillo E."/>
            <person name="Vera-Ponce De Leon A."/>
            <person name="Luis L."/>
            <person name="Sanchez-Flores A."/>
            <person name="Monica R."/>
            <person name="Martinez-Romero E."/>
        </authorList>
    </citation>
    <scope>NUCLEOTIDE SEQUENCE [LARGE SCALE GENOMIC DNA]</scope>
    <source>
        <strain evidence="6">END1</strain>
    </source>
</reference>
<keyword evidence="4" id="KW-0804">Transcription</keyword>
<dbReference type="Pfam" id="PF00126">
    <property type="entry name" value="HTH_1"/>
    <property type="match status" value="1"/>
</dbReference>
<keyword evidence="2" id="KW-0805">Transcription regulation</keyword>
<comment type="similarity">
    <text evidence="1">Belongs to the LysR transcriptional regulatory family.</text>
</comment>
<dbReference type="FunFam" id="1.10.10.10:FF:000001">
    <property type="entry name" value="LysR family transcriptional regulator"/>
    <property type="match status" value="1"/>
</dbReference>
<dbReference type="Proteomes" id="UP000216107">
    <property type="component" value="Unassembled WGS sequence"/>
</dbReference>
<dbReference type="AlphaFoldDB" id="A0A272EUF4"/>
<dbReference type="InterPro" id="IPR036390">
    <property type="entry name" value="WH_DNA-bd_sf"/>
</dbReference>
<feature type="domain" description="HTH lysR-type" evidence="5">
    <location>
        <begin position="1"/>
        <end position="52"/>
    </location>
</feature>
<dbReference type="InterPro" id="IPR036388">
    <property type="entry name" value="WH-like_DNA-bd_sf"/>
</dbReference>
<evidence type="ECO:0000313" key="6">
    <source>
        <dbReference type="EMBL" id="KAF7599370.1"/>
    </source>
</evidence>
<protein>
    <submittedName>
        <fullName evidence="7">LysR family transcriptional regulator</fullName>
    </submittedName>
</protein>
<evidence type="ECO:0000256" key="1">
    <source>
        <dbReference type="ARBA" id="ARBA00009437"/>
    </source>
</evidence>
<dbReference type="GO" id="GO:0032993">
    <property type="term" value="C:protein-DNA complex"/>
    <property type="evidence" value="ECO:0007669"/>
    <property type="project" value="TreeGrafter"/>
</dbReference>
<dbReference type="EMBL" id="NMRN01000018">
    <property type="protein sequence ID" value="PAS93380.1"/>
    <property type="molecule type" value="Genomic_DNA"/>
</dbReference>
<dbReference type="Proteomes" id="UP000623509">
    <property type="component" value="Unassembled WGS sequence"/>
</dbReference>
<dbReference type="RefSeq" id="WP_095524440.1">
    <property type="nucleotide sequence ID" value="NZ_MDUX01000022.1"/>
</dbReference>
<evidence type="ECO:0000313" key="7">
    <source>
        <dbReference type="EMBL" id="PAS93380.1"/>
    </source>
</evidence>
<evidence type="ECO:0000313" key="8">
    <source>
        <dbReference type="Proteomes" id="UP000216107"/>
    </source>
</evidence>
<dbReference type="Gene3D" id="1.10.10.10">
    <property type="entry name" value="Winged helix-like DNA-binding domain superfamily/Winged helix DNA-binding domain"/>
    <property type="match status" value="1"/>
</dbReference>
<dbReference type="SUPFAM" id="SSF53850">
    <property type="entry name" value="Periplasmic binding protein-like II"/>
    <property type="match status" value="1"/>
</dbReference>
<evidence type="ECO:0000256" key="2">
    <source>
        <dbReference type="ARBA" id="ARBA00023015"/>
    </source>
</evidence>
<dbReference type="GO" id="GO:0003677">
    <property type="term" value="F:DNA binding"/>
    <property type="evidence" value="ECO:0007669"/>
    <property type="project" value="UniProtKB-KW"/>
</dbReference>
<evidence type="ECO:0000259" key="5">
    <source>
        <dbReference type="PROSITE" id="PS50931"/>
    </source>
</evidence>
<dbReference type="PRINTS" id="PR00039">
    <property type="entry name" value="HTHLYSR"/>
</dbReference>
<keyword evidence="9" id="KW-1185">Reference proteome</keyword>
<evidence type="ECO:0000313" key="9">
    <source>
        <dbReference type="Proteomes" id="UP000623509"/>
    </source>
</evidence>
<dbReference type="PROSITE" id="PS50931">
    <property type="entry name" value="HTH_LYSR"/>
    <property type="match status" value="1"/>
</dbReference>
<name>A0A272EUF4_9RHOO</name>
<evidence type="ECO:0000256" key="3">
    <source>
        <dbReference type="ARBA" id="ARBA00023125"/>
    </source>
</evidence>
<dbReference type="SUPFAM" id="SSF46785">
    <property type="entry name" value="Winged helix' DNA-binding domain"/>
    <property type="match status" value="1"/>
</dbReference>
<organism evidence="7 8">
    <name type="scientific">Candidatus Dactylopiibacterium carminicum</name>
    <dbReference type="NCBI Taxonomy" id="857335"/>
    <lineage>
        <taxon>Bacteria</taxon>
        <taxon>Pseudomonadati</taxon>
        <taxon>Pseudomonadota</taxon>
        <taxon>Betaproteobacteria</taxon>
        <taxon>Rhodocyclales</taxon>
        <taxon>Rhodocyclaceae</taxon>
        <taxon>Candidatus Dactylopiibacterium</taxon>
    </lineage>
</organism>
<dbReference type="PANTHER" id="PTHR30346:SF28">
    <property type="entry name" value="HTH-TYPE TRANSCRIPTIONAL REGULATOR CYNR"/>
    <property type="match status" value="1"/>
</dbReference>
<dbReference type="PANTHER" id="PTHR30346">
    <property type="entry name" value="TRANSCRIPTIONAL DUAL REGULATOR HCAR-RELATED"/>
    <property type="match status" value="1"/>
</dbReference>
<dbReference type="Gene3D" id="3.40.190.10">
    <property type="entry name" value="Periplasmic binding protein-like II"/>
    <property type="match status" value="2"/>
</dbReference>
<dbReference type="CDD" id="cd08414">
    <property type="entry name" value="PBP2_LTTR_aromatics_like"/>
    <property type="match status" value="1"/>
</dbReference>
<comment type="caution">
    <text evidence="7">The sequence shown here is derived from an EMBL/GenBank/DDBJ whole genome shotgun (WGS) entry which is preliminary data.</text>
</comment>
<proteinExistence type="inferred from homology"/>
<sequence>MYFIAVAEEENIGRAAARLHITQPALTRQIHSLEEEVGVALFTRSTTGMQITPAGGALLRRARVIKAELAQARLDAQQSEQECHQELSIGVYGSSIFSVIPQVLTHFAEAYPRVDFRLYNMRKDQQVDQLRQGSILLAFDRFPLQEPDMAYETVYRGHLQVALHKDHPLASREVISPEDLADQPRIGANFDRSLETGLGQAFGFHGRPRHRADDMLTTLALVGHGFGVTFAPPSIHALQIPNVVFRPYTGGPTIPFDVQCIYRKGETSALLHAMLDTVRLFCAVHSPKPS</sequence>
<dbReference type="OrthoDB" id="5292387at2"/>
<keyword evidence="3" id="KW-0238">DNA-binding</keyword>
<accession>A0A272EUF4</accession>
<dbReference type="GO" id="GO:0003700">
    <property type="term" value="F:DNA-binding transcription factor activity"/>
    <property type="evidence" value="ECO:0007669"/>
    <property type="project" value="InterPro"/>
</dbReference>
<reference evidence="7 8" key="2">
    <citation type="submission" date="2017-07" db="EMBL/GenBank/DDBJ databases">
        <title>Candidatus Dactylopiibacterium carminicum, a nitrogen-fixing symbiont of the cochineal insect Dactylopius coccus and Dactylopius opuntiae (Hemiptera: Coccoidea: Dactylopiidae).</title>
        <authorList>
            <person name="Vera A."/>
        </authorList>
    </citation>
    <scope>NUCLEOTIDE SEQUENCE [LARGE SCALE GENOMIC DNA]</scope>
    <source>
        <strain evidence="7 8">NFDCM</strain>
    </source>
</reference>
<dbReference type="InterPro" id="IPR005119">
    <property type="entry name" value="LysR_subst-bd"/>
</dbReference>
<gene>
    <name evidence="6" type="ORF">BGI27_08395</name>
    <name evidence="7" type="ORF">CGU29_08045</name>
</gene>
<dbReference type="EMBL" id="MDUX01000022">
    <property type="protein sequence ID" value="KAF7599370.1"/>
    <property type="molecule type" value="Genomic_DNA"/>
</dbReference>